<dbReference type="EMBL" id="CAADFS010000022">
    <property type="protein sequence ID" value="VFK44863.1"/>
    <property type="molecule type" value="Genomic_DNA"/>
</dbReference>
<dbReference type="AlphaFoldDB" id="A0A450YTM1"/>
<evidence type="ECO:0000313" key="2">
    <source>
        <dbReference type="EMBL" id="VFK44863.1"/>
    </source>
</evidence>
<evidence type="ECO:0008006" key="3">
    <source>
        <dbReference type="Google" id="ProtNLM"/>
    </source>
</evidence>
<dbReference type="PANTHER" id="PTHR40691:SF3">
    <property type="entry name" value="(NA+)-NQR MATURATION NQRM"/>
    <property type="match status" value="1"/>
</dbReference>
<protein>
    <recommendedName>
        <fullName evidence="3">(Na+)-NQR maturation NqrM</fullName>
    </recommendedName>
</protein>
<proteinExistence type="predicted"/>
<dbReference type="InterPro" id="IPR007495">
    <property type="entry name" value="NqrM"/>
</dbReference>
<name>A0A450YTM1_9GAMM</name>
<sequence>MEIFIISFVIILLAVVGMAVGVLLQGPKRRIQGSCGGIAGIPGMEGECCGGCEKKEHTPEGRADP</sequence>
<keyword evidence="1" id="KW-0812">Transmembrane</keyword>
<keyword evidence="1" id="KW-0472">Membrane</keyword>
<dbReference type="PANTHER" id="PTHR40691">
    <property type="entry name" value="(NA+)-NQR MATURATION NQRM"/>
    <property type="match status" value="1"/>
</dbReference>
<gene>
    <name evidence="2" type="ORF">BECKTC1821D_GA0114238_102219</name>
</gene>
<organism evidence="2">
    <name type="scientific">Candidatus Kentrum sp. TC</name>
    <dbReference type="NCBI Taxonomy" id="2126339"/>
    <lineage>
        <taxon>Bacteria</taxon>
        <taxon>Pseudomonadati</taxon>
        <taxon>Pseudomonadota</taxon>
        <taxon>Gammaproteobacteria</taxon>
        <taxon>Candidatus Kentrum</taxon>
    </lineage>
</organism>
<accession>A0A450YTM1</accession>
<reference evidence="2" key="1">
    <citation type="submission" date="2019-02" db="EMBL/GenBank/DDBJ databases">
        <authorList>
            <person name="Gruber-Vodicka R. H."/>
            <person name="Seah K. B. B."/>
        </authorList>
    </citation>
    <scope>NUCLEOTIDE SEQUENCE</scope>
    <source>
        <strain evidence="2">BECK_BZ123</strain>
    </source>
</reference>
<feature type="transmembrane region" description="Helical" evidence="1">
    <location>
        <begin position="6"/>
        <end position="24"/>
    </location>
</feature>
<evidence type="ECO:0000256" key="1">
    <source>
        <dbReference type="SAM" id="Phobius"/>
    </source>
</evidence>
<keyword evidence="1" id="KW-1133">Transmembrane helix</keyword>